<dbReference type="GO" id="GO:0003684">
    <property type="term" value="F:damaged DNA binding"/>
    <property type="evidence" value="ECO:0007669"/>
    <property type="project" value="UniProtKB-UniRule"/>
</dbReference>
<dbReference type="Pfam" id="PF00488">
    <property type="entry name" value="MutS_V"/>
    <property type="match status" value="1"/>
</dbReference>
<dbReference type="Gene3D" id="1.10.1420.10">
    <property type="match status" value="2"/>
</dbReference>
<evidence type="ECO:0000256" key="1">
    <source>
        <dbReference type="ARBA" id="ARBA00006271"/>
    </source>
</evidence>
<dbReference type="HAMAP" id="MF_00096">
    <property type="entry name" value="MutS"/>
    <property type="match status" value="1"/>
</dbReference>
<keyword evidence="5 9" id="KW-0067">ATP-binding</keyword>
<evidence type="ECO:0000256" key="10">
    <source>
        <dbReference type="RuleBase" id="RU003756"/>
    </source>
</evidence>
<evidence type="ECO:0000313" key="13">
    <source>
        <dbReference type="EMBL" id="QTA92193.1"/>
    </source>
</evidence>
<dbReference type="GO" id="GO:0030983">
    <property type="term" value="F:mismatched DNA binding"/>
    <property type="evidence" value="ECO:0007669"/>
    <property type="project" value="InterPro"/>
</dbReference>
<dbReference type="GO" id="GO:0005524">
    <property type="term" value="F:ATP binding"/>
    <property type="evidence" value="ECO:0007669"/>
    <property type="project" value="UniProtKB-UniRule"/>
</dbReference>
<organism evidence="13 14">
    <name type="scientific">Desulfonema magnum</name>
    <dbReference type="NCBI Taxonomy" id="45655"/>
    <lineage>
        <taxon>Bacteria</taxon>
        <taxon>Pseudomonadati</taxon>
        <taxon>Thermodesulfobacteriota</taxon>
        <taxon>Desulfobacteria</taxon>
        <taxon>Desulfobacterales</taxon>
        <taxon>Desulfococcaceae</taxon>
        <taxon>Desulfonema</taxon>
    </lineage>
</organism>
<dbReference type="InterPro" id="IPR016151">
    <property type="entry name" value="DNA_mismatch_repair_MutS_N"/>
</dbReference>
<dbReference type="PANTHER" id="PTHR11361:SF34">
    <property type="entry name" value="DNA MISMATCH REPAIR PROTEIN MSH1, MITOCHONDRIAL"/>
    <property type="match status" value="1"/>
</dbReference>
<dbReference type="InterPro" id="IPR036187">
    <property type="entry name" value="DNA_mismatch_repair_MutS_sf"/>
</dbReference>
<evidence type="ECO:0000256" key="5">
    <source>
        <dbReference type="ARBA" id="ARBA00022840"/>
    </source>
</evidence>
<feature type="binding site" evidence="9">
    <location>
        <begin position="632"/>
        <end position="639"/>
    </location>
    <ligand>
        <name>ATP</name>
        <dbReference type="ChEBI" id="CHEBI:30616"/>
    </ligand>
</feature>
<dbReference type="FunFam" id="1.10.1420.10:FF:000001">
    <property type="entry name" value="DNA mismatch repair protein MutS"/>
    <property type="match status" value="1"/>
</dbReference>
<dbReference type="Pfam" id="PF05192">
    <property type="entry name" value="MutS_III"/>
    <property type="match status" value="1"/>
</dbReference>
<dbReference type="PANTHER" id="PTHR11361">
    <property type="entry name" value="DNA MISMATCH REPAIR PROTEIN MUTS FAMILY MEMBER"/>
    <property type="match status" value="1"/>
</dbReference>
<feature type="domain" description="DNA mismatch repair proteins mutS family" evidence="12">
    <location>
        <begin position="706"/>
        <end position="722"/>
    </location>
</feature>
<comment type="function">
    <text evidence="8 9">This protein is involved in the repair of mismatches in DNA. It is possible that it carries out the mismatch recognition step. This protein has a weak ATPase activity.</text>
</comment>
<dbReference type="EMBL" id="CP061800">
    <property type="protein sequence ID" value="QTA92193.1"/>
    <property type="molecule type" value="Genomic_DNA"/>
</dbReference>
<dbReference type="InterPro" id="IPR045076">
    <property type="entry name" value="MutS"/>
</dbReference>
<evidence type="ECO:0000256" key="9">
    <source>
        <dbReference type="HAMAP-Rule" id="MF_00096"/>
    </source>
</evidence>
<evidence type="ECO:0000256" key="7">
    <source>
        <dbReference type="ARBA" id="ARBA00023204"/>
    </source>
</evidence>
<dbReference type="KEGG" id="dmm:dnm_082690"/>
<dbReference type="Gene3D" id="3.40.1170.10">
    <property type="entry name" value="DNA repair protein MutS, domain I"/>
    <property type="match status" value="1"/>
</dbReference>
<dbReference type="PIRSF" id="PIRSF037677">
    <property type="entry name" value="DNA_mis_repair_Msh6"/>
    <property type="match status" value="1"/>
</dbReference>
<keyword evidence="14" id="KW-1185">Reference proteome</keyword>
<dbReference type="Gene3D" id="3.40.50.300">
    <property type="entry name" value="P-loop containing nucleotide triphosphate hydrolases"/>
    <property type="match status" value="1"/>
</dbReference>
<proteinExistence type="inferred from homology"/>
<keyword evidence="7 9" id="KW-0234">DNA repair</keyword>
<dbReference type="InterPro" id="IPR007861">
    <property type="entry name" value="DNA_mismatch_repair_MutS_clamp"/>
</dbReference>
<dbReference type="Pfam" id="PF01624">
    <property type="entry name" value="MutS_I"/>
    <property type="match status" value="1"/>
</dbReference>
<name>A0A975BVS3_9BACT</name>
<evidence type="ECO:0000313" key="14">
    <source>
        <dbReference type="Proteomes" id="UP000663722"/>
    </source>
</evidence>
<dbReference type="SMART" id="SM00534">
    <property type="entry name" value="MUTSac"/>
    <property type="match status" value="1"/>
</dbReference>
<dbReference type="AlphaFoldDB" id="A0A975BVS3"/>
<evidence type="ECO:0000259" key="12">
    <source>
        <dbReference type="PROSITE" id="PS00486"/>
    </source>
</evidence>
<dbReference type="SUPFAM" id="SSF53150">
    <property type="entry name" value="DNA repair protein MutS, domain II"/>
    <property type="match status" value="1"/>
</dbReference>
<keyword evidence="4 9" id="KW-0227">DNA damage</keyword>
<dbReference type="FunFam" id="3.40.1170.10:FF:000001">
    <property type="entry name" value="DNA mismatch repair protein MutS"/>
    <property type="match status" value="1"/>
</dbReference>
<keyword evidence="3 9" id="KW-0547">Nucleotide-binding</keyword>
<dbReference type="SUPFAM" id="SSF48334">
    <property type="entry name" value="DNA repair protein MutS, domain III"/>
    <property type="match status" value="1"/>
</dbReference>
<dbReference type="SMART" id="SM00533">
    <property type="entry name" value="MUTSd"/>
    <property type="match status" value="1"/>
</dbReference>
<dbReference type="InterPro" id="IPR007695">
    <property type="entry name" value="DNA_mismatch_repair_MutS-lik_N"/>
</dbReference>
<dbReference type="InterPro" id="IPR007696">
    <property type="entry name" value="DNA_mismatch_repair_MutS_core"/>
</dbReference>
<reference evidence="13" key="1">
    <citation type="journal article" date="2021" name="Microb. Physiol.">
        <title>Proteogenomic Insights into the Physiology of Marine, Sulfate-Reducing, Filamentous Desulfonema limicola and Desulfonema magnum.</title>
        <authorList>
            <person name="Schnaars V."/>
            <person name="Wohlbrand L."/>
            <person name="Scheve S."/>
            <person name="Hinrichs C."/>
            <person name="Reinhardt R."/>
            <person name="Rabus R."/>
        </authorList>
    </citation>
    <scope>NUCLEOTIDE SEQUENCE</scope>
    <source>
        <strain evidence="13">4be13</strain>
    </source>
</reference>
<dbReference type="Pfam" id="PF05188">
    <property type="entry name" value="MutS_II"/>
    <property type="match status" value="1"/>
</dbReference>
<evidence type="ECO:0000256" key="6">
    <source>
        <dbReference type="ARBA" id="ARBA00023125"/>
    </source>
</evidence>
<dbReference type="Gene3D" id="3.30.420.110">
    <property type="entry name" value="MutS, connector domain"/>
    <property type="match status" value="1"/>
</dbReference>
<evidence type="ECO:0000256" key="11">
    <source>
        <dbReference type="SAM" id="Coils"/>
    </source>
</evidence>
<dbReference type="Pfam" id="PF05190">
    <property type="entry name" value="MutS_IV"/>
    <property type="match status" value="1"/>
</dbReference>
<dbReference type="Proteomes" id="UP000663722">
    <property type="component" value="Chromosome"/>
</dbReference>
<dbReference type="NCBIfam" id="TIGR01070">
    <property type="entry name" value="mutS1"/>
    <property type="match status" value="1"/>
</dbReference>
<sequence length="893" mass="100677">MSNKTTPVIQQYLSIKEQYKDAILFYRMGDFYEMFFEDAKLASKLLEITLTSRNKKDDVPIPMCGVPVRAVQGYIARLIQQGYKAAICEQTEDAAAAKGIVKREVVRVITPGMIIENEFLDEKSNNYIFSIATQKGRGDVSVMGFSYLDISTGTFRVSESEDSDAVIDEMLRVSPKEILLPESLKNPSYSQAAMKDLLASVSEKAVTFLEDRFFDHTRGRERLLDQFKTLSLEGFGCEHLKAAVSAAGALIYYVGETQKQKIEHLTGIETYVLGDYLLIDDLSCRNLELVKNLRTGTKQGTLLGTIDRTVTAMGGRLLFRWLRYPLMNVKKILARLDAVEEAKENLQAARTIRENLKTVYDLERIGSKIAMGYANARDLIALKRSLNMLPKIASLLSQFKSGLFKWNKETEFFEKIGFLADLIEKAIREDAPPTIHEGGIIKTGYNSELDELITISKDGKGWLAQLEVREKKATGINTLRVRYNKVFGYYIEIPRSRANDVPPHYVRKQTLVNAERYITDELKTFESKVLNAEDRRGALEYELFDEIRKEIVKNNPEIQAAARFVARLDCLLNLSEIAEQNNYVRPEINTQGHIFIEHGRHPVIEKMITGERFVPNTVRLDDSENQILIITGPNMAGKSTILRQVAILSLMAQMGSFVPAGKASVSVMDRIFTRVGALDNLSQGQSTFMVEMQETANILNNATSKSLVIIDEIGRGTSTYDGLSIAWAVAEYLHDLRAKGVKTLFATHYHELTELAMTKSRVKNYNIAVKEWNDEIIFLRKLVEGGTNRSYGIQVARLAGIPDKVIQRAKKILFDIETGEHGDDVSYTAPMVPSPEGKDQCRERPVQLELFGSPGHFLTDELQNLDISTMTPLDALNYLNELQERTKKLGIEN</sequence>
<dbReference type="SUPFAM" id="SSF52540">
    <property type="entry name" value="P-loop containing nucleoside triphosphate hydrolases"/>
    <property type="match status" value="1"/>
</dbReference>
<dbReference type="InterPro" id="IPR036678">
    <property type="entry name" value="MutS_con_dom_sf"/>
</dbReference>
<evidence type="ECO:0000256" key="2">
    <source>
        <dbReference type="ARBA" id="ARBA00021982"/>
    </source>
</evidence>
<evidence type="ECO:0000256" key="3">
    <source>
        <dbReference type="ARBA" id="ARBA00022741"/>
    </source>
</evidence>
<dbReference type="GO" id="GO:0005829">
    <property type="term" value="C:cytosol"/>
    <property type="evidence" value="ECO:0007669"/>
    <property type="project" value="TreeGrafter"/>
</dbReference>
<keyword evidence="6 9" id="KW-0238">DNA-binding</keyword>
<dbReference type="RefSeq" id="WP_207679657.1">
    <property type="nucleotide sequence ID" value="NZ_CP061800.1"/>
</dbReference>
<keyword evidence="11" id="KW-0175">Coiled coil</keyword>
<dbReference type="InterPro" id="IPR007860">
    <property type="entry name" value="DNA_mmatch_repair_MutS_con_dom"/>
</dbReference>
<dbReference type="InterPro" id="IPR005748">
    <property type="entry name" value="DNA_mismatch_repair_MutS"/>
</dbReference>
<dbReference type="InterPro" id="IPR027417">
    <property type="entry name" value="P-loop_NTPase"/>
</dbReference>
<feature type="coiled-coil region" evidence="11">
    <location>
        <begin position="329"/>
        <end position="359"/>
    </location>
</feature>
<dbReference type="CDD" id="cd03284">
    <property type="entry name" value="ABC_MutS1"/>
    <property type="match status" value="1"/>
</dbReference>
<dbReference type="PROSITE" id="PS00486">
    <property type="entry name" value="DNA_MISMATCH_REPAIR_2"/>
    <property type="match status" value="1"/>
</dbReference>
<evidence type="ECO:0000256" key="4">
    <source>
        <dbReference type="ARBA" id="ARBA00022763"/>
    </source>
</evidence>
<dbReference type="GO" id="GO:0140664">
    <property type="term" value="F:ATP-dependent DNA damage sensor activity"/>
    <property type="evidence" value="ECO:0007669"/>
    <property type="project" value="InterPro"/>
</dbReference>
<dbReference type="InterPro" id="IPR017261">
    <property type="entry name" value="DNA_mismatch_repair_MutS/MSH"/>
</dbReference>
<dbReference type="GO" id="GO:0006298">
    <property type="term" value="P:mismatch repair"/>
    <property type="evidence" value="ECO:0007669"/>
    <property type="project" value="UniProtKB-UniRule"/>
</dbReference>
<dbReference type="InterPro" id="IPR000432">
    <property type="entry name" value="DNA_mismatch_repair_MutS_C"/>
</dbReference>
<dbReference type="SUPFAM" id="SSF55271">
    <property type="entry name" value="DNA repair protein MutS, domain I"/>
    <property type="match status" value="1"/>
</dbReference>
<dbReference type="FunFam" id="3.40.50.300:FF:000870">
    <property type="entry name" value="MutS protein homolog 4"/>
    <property type="match status" value="1"/>
</dbReference>
<gene>
    <name evidence="9 13" type="primary">mutS</name>
    <name evidence="13" type="ORF">dnm_082690</name>
</gene>
<protein>
    <recommendedName>
        <fullName evidence="2 9">DNA mismatch repair protein MutS</fullName>
    </recommendedName>
</protein>
<accession>A0A975BVS3</accession>
<evidence type="ECO:0000256" key="8">
    <source>
        <dbReference type="ARBA" id="ARBA00024647"/>
    </source>
</evidence>
<dbReference type="NCBIfam" id="NF003810">
    <property type="entry name" value="PRK05399.1"/>
    <property type="match status" value="1"/>
</dbReference>
<comment type="similarity">
    <text evidence="1 9 10">Belongs to the DNA mismatch repair MutS family.</text>
</comment>